<dbReference type="Proteomes" id="UP001529245">
    <property type="component" value="Unassembled WGS sequence"/>
</dbReference>
<gene>
    <name evidence="1" type="ORF">QID03_14065</name>
</gene>
<dbReference type="EMBL" id="JASGCB010000043">
    <property type="protein sequence ID" value="MDI9261282.1"/>
    <property type="molecule type" value="Genomic_DNA"/>
</dbReference>
<dbReference type="RefSeq" id="WP_283204675.1">
    <property type="nucleotide sequence ID" value="NZ_JASGCB010000043.1"/>
</dbReference>
<reference evidence="1 2" key="1">
    <citation type="submission" date="2023-04" db="EMBL/GenBank/DDBJ databases">
        <title>A. sendaiensis sub sp. chiapanensis a novel subspecie with specific adaptation in bacterial cell wall isolated from an active volcano.</title>
        <authorList>
            <person name="Alvarez Gutierrez P.E."/>
            <person name="Ortiz Cortes L.Y."/>
        </authorList>
    </citation>
    <scope>NUCLEOTIDE SEQUENCE [LARGE SCALE GENOMIC DNA]</scope>
    <source>
        <strain evidence="1 2">PA2</strain>
    </source>
</reference>
<keyword evidence="2" id="KW-1185">Reference proteome</keyword>
<proteinExistence type="predicted"/>
<organism evidence="1 2">
    <name type="scientific">Alicyclobacillus sendaiensis PA2</name>
    <dbReference type="NCBI Taxonomy" id="3029425"/>
    <lineage>
        <taxon>Bacteria</taxon>
        <taxon>Bacillati</taxon>
        <taxon>Bacillota</taxon>
        <taxon>Bacilli</taxon>
        <taxon>Bacillales</taxon>
        <taxon>Alicyclobacillaceae</taxon>
        <taxon>Alicyclobacillus</taxon>
    </lineage>
</organism>
<name>A0ABT6Y1V3_ALISE</name>
<protein>
    <submittedName>
        <fullName evidence="1">Uncharacterized protein</fullName>
    </submittedName>
</protein>
<accession>A0ABT6Y1V3</accession>
<comment type="caution">
    <text evidence="1">The sequence shown here is derived from an EMBL/GenBank/DDBJ whole genome shotgun (WGS) entry which is preliminary data.</text>
</comment>
<evidence type="ECO:0000313" key="1">
    <source>
        <dbReference type="EMBL" id="MDI9261282.1"/>
    </source>
</evidence>
<evidence type="ECO:0000313" key="2">
    <source>
        <dbReference type="Proteomes" id="UP001529245"/>
    </source>
</evidence>
<sequence length="87" mass="9927">MSELAGLGYDTWKLMTPEEDAALWGLGEDENEWFDEDEMLKCECCGDVIDEETAILDEGSWFCPECWESMEVIEYEVDTEAVEKATA</sequence>